<dbReference type="RefSeq" id="WP_081204558.1">
    <property type="nucleotide sequence ID" value="NZ_FOCZ01000003.1"/>
</dbReference>
<evidence type="ECO:0000256" key="1">
    <source>
        <dbReference type="ARBA" id="ARBA00023015"/>
    </source>
</evidence>
<keyword evidence="2" id="KW-0238">DNA-binding</keyword>
<evidence type="ECO:0000256" key="3">
    <source>
        <dbReference type="ARBA" id="ARBA00023163"/>
    </source>
</evidence>
<dbReference type="SUPFAM" id="SSF46689">
    <property type="entry name" value="Homeodomain-like"/>
    <property type="match status" value="2"/>
</dbReference>
<sequence length="294" mass="33995">MSRSILKEAPPLTKSDCFSLFARFKSEFDFPLHFHEEYELNFIENAKGVKRVVGDSMEEIDDLELVLVGPNIPHAWFTHKCQSDKIFEVTIQFHRDLFPETLLKRTQLSSIRELFEQSIKGILFSKETIQRIAPRLKELEHKTGFDSVVELMIILNDLSIDPRARCLSGEKIYNADYIYMDSVRMEKLIEFMNANFNRPVRLAEAATLVNMAETAFSRFFKTKTGVTFVDFLNDIRLGHAARLLIDTKDSIAEIAAACGFINISNFNRTFKRQKGLTPKDFRHKHGNVGERLFF</sequence>
<keyword evidence="1" id="KW-0805">Transcription regulation</keyword>
<dbReference type="GO" id="GO:0043565">
    <property type="term" value="F:sequence-specific DNA binding"/>
    <property type="evidence" value="ECO:0007669"/>
    <property type="project" value="InterPro"/>
</dbReference>
<gene>
    <name evidence="5" type="ORF">A4H97_17720</name>
</gene>
<dbReference type="InterPro" id="IPR018062">
    <property type="entry name" value="HTH_AraC-typ_CS"/>
</dbReference>
<dbReference type="Gene3D" id="1.10.10.60">
    <property type="entry name" value="Homeodomain-like"/>
    <property type="match status" value="2"/>
</dbReference>
<evidence type="ECO:0000313" key="5">
    <source>
        <dbReference type="EMBL" id="OQP40054.1"/>
    </source>
</evidence>
<name>A0A1V9E205_9BACT</name>
<evidence type="ECO:0000313" key="6">
    <source>
        <dbReference type="Proteomes" id="UP000192610"/>
    </source>
</evidence>
<dbReference type="PRINTS" id="PR00032">
    <property type="entry name" value="HTHARAC"/>
</dbReference>
<proteinExistence type="predicted"/>
<keyword evidence="3" id="KW-0804">Transcription</keyword>
<evidence type="ECO:0000259" key="4">
    <source>
        <dbReference type="PROSITE" id="PS01124"/>
    </source>
</evidence>
<dbReference type="Proteomes" id="UP000192610">
    <property type="component" value="Unassembled WGS sequence"/>
</dbReference>
<dbReference type="OrthoDB" id="745435at2"/>
<dbReference type="EMBL" id="LVXG01000078">
    <property type="protein sequence ID" value="OQP40054.1"/>
    <property type="molecule type" value="Genomic_DNA"/>
</dbReference>
<dbReference type="InterPro" id="IPR009057">
    <property type="entry name" value="Homeodomain-like_sf"/>
</dbReference>
<dbReference type="STRING" id="354355.SAMN05660816_02289"/>
<feature type="domain" description="HTH araC/xylS-type" evidence="4">
    <location>
        <begin position="186"/>
        <end position="284"/>
    </location>
</feature>
<dbReference type="PANTHER" id="PTHR43280:SF27">
    <property type="entry name" value="TRANSCRIPTIONAL REGULATOR MTLR"/>
    <property type="match status" value="1"/>
</dbReference>
<dbReference type="AlphaFoldDB" id="A0A1V9E205"/>
<dbReference type="PROSITE" id="PS00041">
    <property type="entry name" value="HTH_ARAC_FAMILY_1"/>
    <property type="match status" value="1"/>
</dbReference>
<reference evidence="6" key="1">
    <citation type="submission" date="2016-04" db="EMBL/GenBank/DDBJ databases">
        <authorList>
            <person name="Chen L."/>
            <person name="Zhuang W."/>
            <person name="Wang G."/>
        </authorList>
    </citation>
    <scope>NUCLEOTIDE SEQUENCE [LARGE SCALE GENOMIC DNA]</scope>
    <source>
        <strain evidence="6">17621</strain>
    </source>
</reference>
<comment type="caution">
    <text evidence="5">The sequence shown here is derived from an EMBL/GenBank/DDBJ whole genome shotgun (WGS) entry which is preliminary data.</text>
</comment>
<keyword evidence="6" id="KW-1185">Reference proteome</keyword>
<dbReference type="SMART" id="SM00342">
    <property type="entry name" value="HTH_ARAC"/>
    <property type="match status" value="1"/>
</dbReference>
<protein>
    <submittedName>
        <fullName evidence="5">Transcriptional regulator</fullName>
    </submittedName>
</protein>
<accession>A0A1V9E205</accession>
<organism evidence="5 6">
    <name type="scientific">Niastella yeongjuensis</name>
    <dbReference type="NCBI Taxonomy" id="354355"/>
    <lineage>
        <taxon>Bacteria</taxon>
        <taxon>Pseudomonadati</taxon>
        <taxon>Bacteroidota</taxon>
        <taxon>Chitinophagia</taxon>
        <taxon>Chitinophagales</taxon>
        <taxon>Chitinophagaceae</taxon>
        <taxon>Niastella</taxon>
    </lineage>
</organism>
<dbReference type="Pfam" id="PF12833">
    <property type="entry name" value="HTH_18"/>
    <property type="match status" value="1"/>
</dbReference>
<evidence type="ECO:0000256" key="2">
    <source>
        <dbReference type="ARBA" id="ARBA00023125"/>
    </source>
</evidence>
<dbReference type="InterPro" id="IPR018060">
    <property type="entry name" value="HTH_AraC"/>
</dbReference>
<dbReference type="PROSITE" id="PS01124">
    <property type="entry name" value="HTH_ARAC_FAMILY_2"/>
    <property type="match status" value="1"/>
</dbReference>
<dbReference type="InterPro" id="IPR020449">
    <property type="entry name" value="Tscrpt_reg_AraC-type_HTH"/>
</dbReference>
<dbReference type="PANTHER" id="PTHR43280">
    <property type="entry name" value="ARAC-FAMILY TRANSCRIPTIONAL REGULATOR"/>
    <property type="match status" value="1"/>
</dbReference>
<dbReference type="GO" id="GO:0003700">
    <property type="term" value="F:DNA-binding transcription factor activity"/>
    <property type="evidence" value="ECO:0007669"/>
    <property type="project" value="InterPro"/>
</dbReference>